<dbReference type="PANTHER" id="PTHR13114:SF7">
    <property type="entry name" value="MEDIATOR OF RNA POLYMERASE II TRANSCRIPTION SUBUNIT 17"/>
    <property type="match status" value="1"/>
</dbReference>
<evidence type="ECO:0000256" key="4">
    <source>
        <dbReference type="ARBA" id="ARBA00023015"/>
    </source>
</evidence>
<dbReference type="InterPro" id="IPR019313">
    <property type="entry name" value="Mediator_Med17"/>
</dbReference>
<feature type="compositionally biased region" description="Basic and acidic residues" evidence="9">
    <location>
        <begin position="583"/>
        <end position="593"/>
    </location>
</feature>
<feature type="compositionally biased region" description="Low complexity" evidence="9">
    <location>
        <begin position="517"/>
        <end position="535"/>
    </location>
</feature>
<evidence type="ECO:0000256" key="8">
    <source>
        <dbReference type="RuleBase" id="RU364140"/>
    </source>
</evidence>
<sequence>MASTTTLSLEPLRLFAGDGKDSDLFARPARLHDVVLDDGREVFTRNDPKKSLSERLMRVWQERGDYSQLTEDSIRNPVQEDKEEQADEVDRPSVEDMHKLQETMLQNLVIARGELSTALDVLSVLSAPTDPPDVDVNTIPLPQQTLTLVPTAPPPPPSTDPSTNPLAALPLASSLDTLKSSANAFFRASEELIPLDVAELAAAGLSSASSTTKAARPRTCDPDPWPTILRLHASSPRSLIPLGAMKGASLSGKGETRTAREVGVFFGCQEAKAEYRRAAVARVGELLHDEAAERTGRKMVFELDSRGEKERFGWNGEGDADSERVERILQLRSRAAFAEELFAQLATEAQAENSTTRARFELGSGKKGDSVVLEGAGWSLRISMVVSSGAAETASSSGLASLASLVRLLFLQEYASRRASTRAKAPSTSSRPILATLSAYLNHSQRAERLKGILEEIAASGREQGVQVAVQHDGAKEVQGSATDVVKVLRGETELGGLATLRMGKAHIIHVAHSYPLPSSSASSQAPPILPSAQPTLSLRLPGRPPLQVPGLRHLEGLVREELGRVVSLDRERTQERSANGAKEADEAKASDA</sequence>
<feature type="region of interest" description="Disordered" evidence="9">
    <location>
        <begin position="567"/>
        <end position="593"/>
    </location>
</feature>
<feature type="region of interest" description="Disordered" evidence="9">
    <location>
        <begin position="68"/>
        <end position="92"/>
    </location>
</feature>
<evidence type="ECO:0000256" key="9">
    <source>
        <dbReference type="SAM" id="MobiDB-lite"/>
    </source>
</evidence>
<dbReference type="OrthoDB" id="10251234at2759"/>
<evidence type="ECO:0000256" key="7">
    <source>
        <dbReference type="ARBA" id="ARBA00032014"/>
    </source>
</evidence>
<keyword evidence="5 8" id="KW-0804">Transcription</keyword>
<dbReference type="GO" id="GO:0006357">
    <property type="term" value="P:regulation of transcription by RNA polymerase II"/>
    <property type="evidence" value="ECO:0007669"/>
    <property type="project" value="InterPro"/>
</dbReference>
<evidence type="ECO:0000256" key="3">
    <source>
        <dbReference type="ARBA" id="ARBA00019610"/>
    </source>
</evidence>
<dbReference type="GO" id="GO:0003712">
    <property type="term" value="F:transcription coregulator activity"/>
    <property type="evidence" value="ECO:0007669"/>
    <property type="project" value="InterPro"/>
</dbReference>
<proteinExistence type="inferred from homology"/>
<keyword evidence="6 8" id="KW-0539">Nucleus</keyword>
<evidence type="ECO:0000256" key="5">
    <source>
        <dbReference type="ARBA" id="ARBA00023163"/>
    </source>
</evidence>
<dbReference type="GO" id="GO:0016592">
    <property type="term" value="C:mediator complex"/>
    <property type="evidence" value="ECO:0007669"/>
    <property type="project" value="InterPro"/>
</dbReference>
<dbReference type="AlphaFoldDB" id="A0A061AN54"/>
<dbReference type="GO" id="GO:0070847">
    <property type="term" value="C:core mediator complex"/>
    <property type="evidence" value="ECO:0007669"/>
    <property type="project" value="TreeGrafter"/>
</dbReference>
<protein>
    <recommendedName>
        <fullName evidence="3 8">Mediator of RNA polymerase II transcription subunit 17</fullName>
    </recommendedName>
    <alternativeName>
        <fullName evidence="7 8">Mediator complex subunit 17</fullName>
    </alternativeName>
</protein>
<evidence type="ECO:0000313" key="10">
    <source>
        <dbReference type="EMBL" id="CDR36796.1"/>
    </source>
</evidence>
<organism evidence="10">
    <name type="scientific">Rhodotorula toruloides</name>
    <name type="common">Yeast</name>
    <name type="synonym">Rhodosporidium toruloides</name>
    <dbReference type="NCBI Taxonomy" id="5286"/>
    <lineage>
        <taxon>Eukaryota</taxon>
        <taxon>Fungi</taxon>
        <taxon>Dikarya</taxon>
        <taxon>Basidiomycota</taxon>
        <taxon>Pucciniomycotina</taxon>
        <taxon>Microbotryomycetes</taxon>
        <taxon>Sporidiobolales</taxon>
        <taxon>Sporidiobolaceae</taxon>
        <taxon>Rhodotorula</taxon>
    </lineage>
</organism>
<comment type="similarity">
    <text evidence="2 8">Belongs to the Mediator complex subunit 17 family.</text>
</comment>
<feature type="compositionally biased region" description="Basic and acidic residues" evidence="9">
    <location>
        <begin position="567"/>
        <end position="576"/>
    </location>
</feature>
<evidence type="ECO:0000256" key="2">
    <source>
        <dbReference type="ARBA" id="ARBA00005635"/>
    </source>
</evidence>
<gene>
    <name evidence="8" type="primary">MED17</name>
    <name evidence="10" type="ORF">RHTO0S_02e06942g</name>
</gene>
<dbReference type="PANTHER" id="PTHR13114">
    <property type="entry name" value="MEDIATOR OF RNA POLYMERASE II TRANSCRIPTION SUBUNIT 17"/>
    <property type="match status" value="1"/>
</dbReference>
<name>A0A061AN54_RHOTO</name>
<accession>A0A061AN54</accession>
<reference evidence="10" key="1">
    <citation type="journal article" date="2014" name="Genome Announc.">
        <title>Draft genome sequence of Rhodosporidium toruloides CECT1137, an oleaginous yeast of biotechnological interest.</title>
        <authorList>
            <person name="Morin N."/>
            <person name="Calcas X."/>
            <person name="Devillers H."/>
            <person name="Durrens P."/>
            <person name="Sherman D.J."/>
            <person name="Nicaud J.-M."/>
            <person name="Neuveglise C."/>
        </authorList>
    </citation>
    <scope>NUCLEOTIDE SEQUENCE</scope>
    <source>
        <strain evidence="10">CECT1137</strain>
    </source>
</reference>
<keyword evidence="4 8" id="KW-0805">Transcription regulation</keyword>
<comment type="subunit">
    <text evidence="8">Component of the Mediator complex.</text>
</comment>
<evidence type="ECO:0000256" key="1">
    <source>
        <dbReference type="ARBA" id="ARBA00004123"/>
    </source>
</evidence>
<keyword evidence="8" id="KW-0010">Activator</keyword>
<comment type="subcellular location">
    <subcellularLocation>
        <location evidence="1 8">Nucleus</location>
    </subcellularLocation>
</comment>
<dbReference type="Pfam" id="PF10156">
    <property type="entry name" value="Med17"/>
    <property type="match status" value="1"/>
</dbReference>
<comment type="function">
    <text evidence="8">Component of the Mediator complex, a coactivator involved in the regulated transcription of nearly all RNA polymerase II-dependent genes. Mediator functions as a bridge to convey information from gene-specific regulatory proteins to the basal RNA polymerase II transcription machinery. Mediator is recruited to promoters by direct interactions with regulatory proteins and serves as a scaffold for the assembly of a functional preinitiation complex with RNA polymerase II and the general transcription factors.</text>
</comment>
<evidence type="ECO:0000256" key="6">
    <source>
        <dbReference type="ARBA" id="ARBA00023242"/>
    </source>
</evidence>
<feature type="region of interest" description="Disordered" evidence="9">
    <location>
        <begin position="517"/>
        <end position="545"/>
    </location>
</feature>
<dbReference type="EMBL" id="LK052937">
    <property type="protein sequence ID" value="CDR36796.1"/>
    <property type="molecule type" value="Genomic_DNA"/>
</dbReference>